<evidence type="ECO:0000313" key="2">
    <source>
        <dbReference type="Proteomes" id="UP000053766"/>
    </source>
</evidence>
<organism evidence="1 2">
    <name type="scientific">Dictyocaulus viviparus</name>
    <name type="common">Bovine lungworm</name>
    <dbReference type="NCBI Taxonomy" id="29172"/>
    <lineage>
        <taxon>Eukaryota</taxon>
        <taxon>Metazoa</taxon>
        <taxon>Ecdysozoa</taxon>
        <taxon>Nematoda</taxon>
        <taxon>Chromadorea</taxon>
        <taxon>Rhabditida</taxon>
        <taxon>Rhabditina</taxon>
        <taxon>Rhabditomorpha</taxon>
        <taxon>Strongyloidea</taxon>
        <taxon>Metastrongylidae</taxon>
        <taxon>Dictyocaulus</taxon>
    </lineage>
</organism>
<gene>
    <name evidence="1" type="ORF">DICVIV_12448</name>
</gene>
<accession>A0A0D8XGS7</accession>
<reference evidence="2" key="2">
    <citation type="journal article" date="2016" name="Sci. Rep.">
        <title>Dictyocaulus viviparus genome, variome and transcriptome elucidate lungworm biology and support future intervention.</title>
        <authorList>
            <person name="McNulty S.N."/>
            <person name="Strube C."/>
            <person name="Rosa B.A."/>
            <person name="Martin J.C."/>
            <person name="Tyagi R."/>
            <person name="Choi Y.J."/>
            <person name="Wang Q."/>
            <person name="Hallsworth Pepin K."/>
            <person name="Zhang X."/>
            <person name="Ozersky P."/>
            <person name="Wilson R.K."/>
            <person name="Sternberg P.W."/>
            <person name="Gasser R.B."/>
            <person name="Mitreva M."/>
        </authorList>
    </citation>
    <scope>NUCLEOTIDE SEQUENCE [LARGE SCALE GENOMIC DNA]</scope>
    <source>
        <strain evidence="2">HannoverDv2000</strain>
    </source>
</reference>
<dbReference type="Pfam" id="PF03314">
    <property type="entry name" value="DUF273"/>
    <property type="match status" value="2"/>
</dbReference>
<dbReference type="Proteomes" id="UP000053766">
    <property type="component" value="Unassembled WGS sequence"/>
</dbReference>
<dbReference type="PANTHER" id="PTHR31562">
    <property type="entry name" value="PROTEIN CBG18972"/>
    <property type="match status" value="1"/>
</dbReference>
<dbReference type="AlphaFoldDB" id="A0A0D8XGS7"/>
<dbReference type="Gene3D" id="3.90.550.10">
    <property type="entry name" value="Spore Coat Polysaccharide Biosynthesis Protein SpsA, Chain A"/>
    <property type="match status" value="1"/>
</dbReference>
<dbReference type="InterPro" id="IPR004988">
    <property type="entry name" value="DUF273"/>
</dbReference>
<sequence>MNLRRIEEFIDPLVEITFIDRFYNWEVGGATYLMRNSKWTQNFLHGYADYEFVYRTVFTELTMEPFMWAYLAELILPPQHTDIPICLQIYNQSTGFSDLFLFEACIRNALGNNITFGNIKILRKAYLAELILPPQHTDIPICLQIYNQSTGFSDLFLFEACIRNALGNNITFGNIKILRKIER</sequence>
<protein>
    <submittedName>
        <fullName evidence="1">Uncharacterized protein</fullName>
    </submittedName>
</protein>
<name>A0A0D8XGS7_DICVI</name>
<dbReference type="EMBL" id="KN716795">
    <property type="protein sequence ID" value="KJH41571.1"/>
    <property type="molecule type" value="Genomic_DNA"/>
</dbReference>
<dbReference type="InterPro" id="IPR029044">
    <property type="entry name" value="Nucleotide-diphossugar_trans"/>
</dbReference>
<dbReference type="OrthoDB" id="407658at2759"/>
<keyword evidence="2" id="KW-1185">Reference proteome</keyword>
<evidence type="ECO:0000313" key="1">
    <source>
        <dbReference type="EMBL" id="KJH41571.1"/>
    </source>
</evidence>
<reference evidence="1 2" key="1">
    <citation type="submission" date="2013-11" db="EMBL/GenBank/DDBJ databases">
        <title>Draft genome of the bovine lungworm Dictyocaulus viviparus.</title>
        <authorList>
            <person name="Mitreva M."/>
        </authorList>
    </citation>
    <scope>NUCLEOTIDE SEQUENCE [LARGE SCALE GENOMIC DNA]</scope>
    <source>
        <strain evidence="1 2">HannoverDv2000</strain>
    </source>
</reference>
<proteinExistence type="predicted"/>
<dbReference type="PANTHER" id="PTHR31562:SF9">
    <property type="entry name" value="GLYCOSYLTRANSFERASE FAMILY 8 PROTEIN"/>
    <property type="match status" value="1"/>
</dbReference>